<reference evidence="2 3" key="1">
    <citation type="submission" date="2015-06" db="EMBL/GenBank/DDBJ databases">
        <title>Genome sequence of Pseudoalteromonas carrageenovora.</title>
        <authorList>
            <person name="Xie B.-B."/>
            <person name="Rong J.-C."/>
            <person name="Qin Q.-L."/>
            <person name="Zhang Y.-Z."/>
        </authorList>
    </citation>
    <scope>NUCLEOTIDE SEQUENCE [LARGE SCALE GENOMIC DNA]</scope>
    <source>
        <strain evidence="2 3">IAM 12662</strain>
    </source>
</reference>
<dbReference type="EMBL" id="AQGW01000014">
    <property type="protein sequence ID" value="MBE0381247.1"/>
    <property type="molecule type" value="Genomic_DNA"/>
</dbReference>
<protein>
    <submittedName>
        <fullName evidence="2">Uncharacterized protein</fullName>
    </submittedName>
</protein>
<comment type="caution">
    <text evidence="2">The sequence shown here is derived from an EMBL/GenBank/DDBJ whole genome shotgun (WGS) entry which is preliminary data.</text>
</comment>
<name>A0ABR9EL11_PSEVC</name>
<keyword evidence="1" id="KW-0812">Transmembrane</keyword>
<keyword evidence="3" id="KW-1185">Reference proteome</keyword>
<evidence type="ECO:0000313" key="3">
    <source>
        <dbReference type="Proteomes" id="UP000615003"/>
    </source>
</evidence>
<keyword evidence="1" id="KW-0472">Membrane</keyword>
<feature type="transmembrane region" description="Helical" evidence="1">
    <location>
        <begin position="21"/>
        <end position="41"/>
    </location>
</feature>
<gene>
    <name evidence="2" type="ORF">PCARR_a2986</name>
</gene>
<evidence type="ECO:0000313" key="2">
    <source>
        <dbReference type="EMBL" id="MBE0381247.1"/>
    </source>
</evidence>
<sequence length="61" mass="7187">MVNKSRVRIFNKNKVRIKVSKVLPIIFVQFISMLILAKYLFTQIRSCFAVIYLAPKQTIKQ</sequence>
<proteinExistence type="predicted"/>
<evidence type="ECO:0000256" key="1">
    <source>
        <dbReference type="SAM" id="Phobius"/>
    </source>
</evidence>
<accession>A0ABR9EL11</accession>
<organism evidence="2 3">
    <name type="scientific">Pseudoalteromonas carrageenovora IAM 12662</name>
    <dbReference type="NCBI Taxonomy" id="1314868"/>
    <lineage>
        <taxon>Bacteria</taxon>
        <taxon>Pseudomonadati</taxon>
        <taxon>Pseudomonadota</taxon>
        <taxon>Gammaproteobacteria</taxon>
        <taxon>Alteromonadales</taxon>
        <taxon>Pseudoalteromonadaceae</taxon>
        <taxon>Pseudoalteromonas</taxon>
    </lineage>
</organism>
<keyword evidence="1" id="KW-1133">Transmembrane helix</keyword>
<dbReference type="Proteomes" id="UP000615003">
    <property type="component" value="Unassembled WGS sequence"/>
</dbReference>